<feature type="compositionally biased region" description="Basic and acidic residues" evidence="3">
    <location>
        <begin position="1"/>
        <end position="23"/>
    </location>
</feature>
<organism evidence="4">
    <name type="scientific">Tetraselmis sp. GSL018</name>
    <dbReference type="NCBI Taxonomy" id="582737"/>
    <lineage>
        <taxon>Eukaryota</taxon>
        <taxon>Viridiplantae</taxon>
        <taxon>Chlorophyta</taxon>
        <taxon>core chlorophytes</taxon>
        <taxon>Chlorodendrophyceae</taxon>
        <taxon>Chlorodendrales</taxon>
        <taxon>Chlorodendraceae</taxon>
        <taxon>Tetraselmis</taxon>
    </lineage>
</organism>
<dbReference type="InterPro" id="IPR026755">
    <property type="entry name" value="Fam221a/b"/>
</dbReference>
<dbReference type="EMBL" id="GBEZ01005072">
    <property type="protein sequence ID" value="JAC80198.1"/>
    <property type="molecule type" value="Transcribed_RNA"/>
</dbReference>
<protein>
    <recommendedName>
        <fullName evidence="2">Protein FAM221A</fullName>
    </recommendedName>
</protein>
<dbReference type="Pfam" id="PF14753">
    <property type="entry name" value="FAM221"/>
    <property type="match status" value="1"/>
</dbReference>
<evidence type="ECO:0000313" key="4">
    <source>
        <dbReference type="EMBL" id="JAC80198.1"/>
    </source>
</evidence>
<feature type="non-terminal residue" evidence="4">
    <location>
        <position position="1"/>
    </location>
</feature>
<evidence type="ECO:0000256" key="1">
    <source>
        <dbReference type="ARBA" id="ARBA00011026"/>
    </source>
</evidence>
<dbReference type="AlphaFoldDB" id="A0A061S7I5"/>
<comment type="similarity">
    <text evidence="1">Belongs to the FAM221 family.</text>
</comment>
<accession>A0A061S7I5</accession>
<feature type="region of interest" description="Disordered" evidence="3">
    <location>
        <begin position="1"/>
        <end position="30"/>
    </location>
</feature>
<gene>
    <name evidence="4" type="ORF">TSPGSL018_10824</name>
</gene>
<reference evidence="4" key="1">
    <citation type="submission" date="2014-05" db="EMBL/GenBank/DDBJ databases">
        <title>The transcriptome of the halophilic microalga Tetraselmis sp. GSL018 isolated from the Great Salt Lake, Utah.</title>
        <authorList>
            <person name="Jinkerson R.E."/>
            <person name="D'Adamo S."/>
            <person name="Posewitz M.C."/>
        </authorList>
    </citation>
    <scope>NUCLEOTIDE SEQUENCE</scope>
    <source>
        <strain evidence="4">GSL018</strain>
    </source>
</reference>
<evidence type="ECO:0000256" key="3">
    <source>
        <dbReference type="SAM" id="MobiDB-lite"/>
    </source>
</evidence>
<name>A0A061S7I5_9CHLO</name>
<dbReference type="PANTHER" id="PTHR31214:SF2">
    <property type="entry name" value="PROTEIN FAM221A"/>
    <property type="match status" value="1"/>
</dbReference>
<sequence>DAVEEIPRPDLENQRPRSRETSDNFRPVALPGTSTRRVKELTWTCSVCERNCVPIRAESRCLCGHRLKDHCGGDAATPFKCKNARCSCPHFFLIVAEGSWILRCRCKHRHTDHDPRTRACCKGSCGCRAFDSPWVCNCDHPWSAHHQIVVERDVVTIAARMAGSDGADSWHAATEIEVAPDQFVPEVNRFDLLKRGI</sequence>
<dbReference type="PANTHER" id="PTHR31214">
    <property type="entry name" value="PROTEIN FAM221A-RELATED"/>
    <property type="match status" value="1"/>
</dbReference>
<evidence type="ECO:0000256" key="2">
    <source>
        <dbReference type="ARBA" id="ARBA00039630"/>
    </source>
</evidence>
<proteinExistence type="inferred from homology"/>